<organism evidence="2 3">
    <name type="scientific">Bordetella holmesii CDC-H585-BH</name>
    <dbReference type="NCBI Taxonomy" id="1331206"/>
    <lineage>
        <taxon>Bacteria</taxon>
        <taxon>Pseudomonadati</taxon>
        <taxon>Pseudomonadota</taxon>
        <taxon>Betaproteobacteria</taxon>
        <taxon>Burkholderiales</taxon>
        <taxon>Alcaligenaceae</taxon>
        <taxon>Bordetella</taxon>
    </lineage>
</organism>
<dbReference type="EMBL" id="JFZZ01000147">
    <property type="protein sequence ID" value="KAK86666.1"/>
    <property type="molecule type" value="Genomic_DNA"/>
</dbReference>
<reference evidence="2 3" key="1">
    <citation type="submission" date="2014-03" db="EMBL/GenBank/DDBJ databases">
        <title>Genome sequence of Bordetella holmseii.</title>
        <authorList>
            <person name="Harvill E."/>
            <person name="Goodfield L.L."/>
            <person name="Ivanov Y."/>
            <person name="Meyer J.A."/>
            <person name="Newth C."/>
            <person name="Cassiday P."/>
            <person name="Tondella M.L."/>
            <person name="Liao P."/>
            <person name="Zimmerman J."/>
            <person name="Meert K."/>
            <person name="Wessel D."/>
            <person name="Berger J."/>
            <person name="Dean J.M."/>
            <person name="Holubkov R."/>
            <person name="Burr J."/>
            <person name="Liu T."/>
            <person name="Brinkac L.M."/>
            <person name="Sanka R."/>
            <person name="Kim M."/>
            <person name="Losada L."/>
        </authorList>
    </citation>
    <scope>NUCLEOTIDE SEQUENCE [LARGE SCALE GENOMIC DNA]</scope>
    <source>
        <strain evidence="2 3">CDC-H585-BH</strain>
    </source>
</reference>
<dbReference type="AlphaFoldDB" id="A0A158M1B9"/>
<evidence type="ECO:0000313" key="2">
    <source>
        <dbReference type="EMBL" id="KAK86666.1"/>
    </source>
</evidence>
<accession>A0A158M1B9</accession>
<feature type="compositionally biased region" description="Pro residues" evidence="1">
    <location>
        <begin position="22"/>
        <end position="39"/>
    </location>
</feature>
<evidence type="ECO:0000256" key="1">
    <source>
        <dbReference type="SAM" id="MobiDB-lite"/>
    </source>
</evidence>
<dbReference type="Proteomes" id="UP000026682">
    <property type="component" value="Unassembled WGS sequence"/>
</dbReference>
<name>A0A158M1B9_9BORD</name>
<protein>
    <submittedName>
        <fullName evidence="2">Uncharacterized protein</fullName>
    </submittedName>
</protein>
<gene>
    <name evidence="2" type="ORF">L497_2481</name>
</gene>
<comment type="caution">
    <text evidence="2">The sequence shown here is derived from an EMBL/GenBank/DDBJ whole genome shotgun (WGS) entry which is preliminary data.</text>
</comment>
<proteinExistence type="predicted"/>
<evidence type="ECO:0000313" key="3">
    <source>
        <dbReference type="Proteomes" id="UP000026682"/>
    </source>
</evidence>
<feature type="region of interest" description="Disordered" evidence="1">
    <location>
        <begin position="20"/>
        <end position="39"/>
    </location>
</feature>
<sequence length="39" mass="4144">MILICKLIFSILRGAHATTMPHLPPRIPNPPSGIPAATP</sequence>